<evidence type="ECO:0000256" key="12">
    <source>
        <dbReference type="ARBA" id="ARBA00048988"/>
    </source>
</evidence>
<dbReference type="Gene3D" id="3.40.50.300">
    <property type="entry name" value="P-loop containing nucleotide triphosphate hydrolases"/>
    <property type="match status" value="4"/>
</dbReference>
<dbReference type="SUPFAM" id="SSF52540">
    <property type="entry name" value="P-loop containing nucleoside triphosphate hydrolases"/>
    <property type="match status" value="1"/>
</dbReference>
<dbReference type="GO" id="GO:0003690">
    <property type="term" value="F:double-stranded DNA binding"/>
    <property type="evidence" value="ECO:0007669"/>
    <property type="project" value="UniProtKB-UniRule"/>
</dbReference>
<comment type="subunit">
    <text evidence="13">Heterodimer of AddA and AddB/RexB.</text>
</comment>
<dbReference type="InterPro" id="IPR038726">
    <property type="entry name" value="PDDEXK_AddAB-type"/>
</dbReference>
<keyword evidence="3 13" id="KW-0227">DNA damage</keyword>
<evidence type="ECO:0000256" key="4">
    <source>
        <dbReference type="ARBA" id="ARBA00022801"/>
    </source>
</evidence>
<evidence type="ECO:0000256" key="9">
    <source>
        <dbReference type="ARBA" id="ARBA00023204"/>
    </source>
</evidence>
<evidence type="ECO:0000256" key="8">
    <source>
        <dbReference type="ARBA" id="ARBA00023125"/>
    </source>
</evidence>
<feature type="domain" description="UvrD-like helicase C-terminal" evidence="16">
    <location>
        <begin position="514"/>
        <end position="806"/>
    </location>
</feature>
<dbReference type="GO" id="GO:0033202">
    <property type="term" value="C:DNA helicase complex"/>
    <property type="evidence" value="ECO:0007669"/>
    <property type="project" value="TreeGrafter"/>
</dbReference>
<dbReference type="HAMAP" id="MF_01451">
    <property type="entry name" value="AddA"/>
    <property type="match status" value="1"/>
</dbReference>
<dbReference type="GO" id="GO:0043138">
    <property type="term" value="F:3'-5' DNA helicase activity"/>
    <property type="evidence" value="ECO:0007669"/>
    <property type="project" value="UniProtKB-UniRule"/>
</dbReference>
<feature type="domain" description="UvrD-like helicase ATP-binding" evidence="15">
    <location>
        <begin position="2"/>
        <end position="476"/>
    </location>
</feature>
<evidence type="ECO:0000313" key="18">
    <source>
        <dbReference type="Proteomes" id="UP000051966"/>
    </source>
</evidence>
<evidence type="ECO:0000256" key="13">
    <source>
        <dbReference type="HAMAP-Rule" id="MF_01451"/>
    </source>
</evidence>
<keyword evidence="18" id="KW-1185">Reference proteome</keyword>
<dbReference type="EC" id="5.6.2.4" evidence="13"/>
<comment type="catalytic activity">
    <reaction evidence="12 13">
        <text>ATP + H2O = ADP + phosphate + H(+)</text>
        <dbReference type="Rhea" id="RHEA:13065"/>
        <dbReference type="ChEBI" id="CHEBI:15377"/>
        <dbReference type="ChEBI" id="CHEBI:15378"/>
        <dbReference type="ChEBI" id="CHEBI:30616"/>
        <dbReference type="ChEBI" id="CHEBI:43474"/>
        <dbReference type="ChEBI" id="CHEBI:456216"/>
        <dbReference type="EC" id="5.6.2.4"/>
    </reaction>
</comment>
<comment type="catalytic activity">
    <reaction evidence="11 13">
        <text>Couples ATP hydrolysis with the unwinding of duplex DNA by translocating in the 3'-5' direction.</text>
        <dbReference type="EC" id="5.6.2.4"/>
    </reaction>
</comment>
<dbReference type="Pfam" id="PF13361">
    <property type="entry name" value="UvrD_C"/>
    <property type="match status" value="1"/>
</dbReference>
<dbReference type="Gene3D" id="3.90.320.10">
    <property type="match status" value="1"/>
</dbReference>
<dbReference type="InterPro" id="IPR014017">
    <property type="entry name" value="DNA_helicase_UvrD-like_C"/>
</dbReference>
<dbReference type="Proteomes" id="UP000051966">
    <property type="component" value="Unassembled WGS sequence"/>
</dbReference>
<evidence type="ECO:0000313" key="17">
    <source>
        <dbReference type="EMBL" id="KRM05487.1"/>
    </source>
</evidence>
<dbReference type="PROSITE" id="PS51198">
    <property type="entry name" value="UVRD_HELICASE_ATP_BIND"/>
    <property type="match status" value="1"/>
</dbReference>
<evidence type="ECO:0000256" key="7">
    <source>
        <dbReference type="ARBA" id="ARBA00022840"/>
    </source>
</evidence>
<keyword evidence="9 13" id="KW-0234">DNA repair</keyword>
<keyword evidence="5 13" id="KW-0347">Helicase</keyword>
<protein>
    <recommendedName>
        <fullName evidence="13">ATP-dependent helicase/nuclease subunit A</fullName>
        <ecNumber evidence="13">3.1.-.-</ecNumber>
        <ecNumber evidence="13">5.6.2.4</ecNumber>
    </recommendedName>
    <alternativeName>
        <fullName evidence="13">ATP-dependent helicase/nuclease AddA</fullName>
    </alternativeName>
    <alternativeName>
        <fullName evidence="13">DNA 3'-5' helicase AddA</fullName>
    </alternativeName>
</protein>
<dbReference type="PANTHER" id="PTHR11070">
    <property type="entry name" value="UVRD / RECB / PCRA DNA HELICASE FAMILY MEMBER"/>
    <property type="match status" value="1"/>
</dbReference>
<dbReference type="PANTHER" id="PTHR11070:SF48">
    <property type="entry name" value="ATP-DEPENDENT HELICASE_NUCLEASE SUBUNIT A"/>
    <property type="match status" value="1"/>
</dbReference>
<dbReference type="GO" id="GO:0005829">
    <property type="term" value="C:cytosol"/>
    <property type="evidence" value="ECO:0007669"/>
    <property type="project" value="TreeGrafter"/>
</dbReference>
<evidence type="ECO:0000256" key="5">
    <source>
        <dbReference type="ARBA" id="ARBA00022806"/>
    </source>
</evidence>
<evidence type="ECO:0000256" key="6">
    <source>
        <dbReference type="ARBA" id="ARBA00022839"/>
    </source>
</evidence>
<evidence type="ECO:0000256" key="2">
    <source>
        <dbReference type="ARBA" id="ARBA00022741"/>
    </source>
</evidence>
<dbReference type="OrthoDB" id="9810135at2"/>
<keyword evidence="1 13" id="KW-0540">Nuclease</keyword>
<dbReference type="InterPro" id="IPR011335">
    <property type="entry name" value="Restrct_endonuc-II-like"/>
</dbReference>
<sequence>MQYTPDQEKAIKDRPAGNVLVSASAGSGKTRVLVDRIIDMVKNQGINIDQLLVVTFTNAAAKEMRERLRSSLQSEFAKATSADSRKHLLTQIRKVAVADITTMDAYCQKLVARYYYILGIDPNFRVLSDNTEIQLLKEQVWDNVREDLYGEDKDHSFADLTENFSNDRSDDGLTDVVFQMDAFANVNEDPDKWLNDAASFYKIGQEGLIHSDLYQNLIAPQIADALKRLQLSHREIIKLAQQADLTKILTLFSDQSAAIDQLQQRVEQADNWDELRDLITQFKFASLSKAKLSKAADDYQRKTHELIKNANHKMKTDWGKLVAGYFTWNEQDNVALMRAAKDRIEKLVTVVKTFRLAYKQAKQRRHLMQFIDIEHAAYDILNDQSDQAQQVRHRLQDQYYEIMTDEYQDNNRLQDAILNKISSRDHGNRFMVGDVKQSIYRFRLADPTMFIKKQAQYRQADNDDELITLSENFRSAENIDAFANLIFEQTMDSQVGEVDYTGKSKLKFGAAYYPTDLKADVSLIVYRTKSSTAAGSNDDSELADDQIEDSDSGQAEIIAQKIRTLVDGQSRIYDKHLAEMRPVTYGDIAIISPTHNNELTLSDVFGKYGIPAEITGAKSYFKTTEIQIMMSLLAVIDNPFQDIPLVAVLRSPIVGLDENQLAYLRINRNTGNYYQAVLDFYRGFSSIKPNDYATRIYQKINRFMSQLRHFKDVAQQDGLVALIWDIYNQTGYLDYVGGMPAGLQRQTNLHALYDRAADYEKNGFKGLFQFVKFIQRMQDRDNDLANTNPTTSENTVHVMTIHGSKGLQFPVVFLNDVGKHFNMQDTTGKYVLNDHWGIGISYFDNQTREFRSPLQRQAILDITKNAGLSEEMRKLYVAMTRAEQQLYLIAKVKGEKTGDDRQLIEHWQGLTNAGQLVLPVAVRNAAKSYLDWIGPAVSRHPGVLAQFGDSLGTDVLADNRASFKIDFYDDDRITKESGRQADNQLSPNEFIDQLTQKKAPVEQPTQAAISRVMAFKYPYTAATVTTAYQSVSEIKRLFDDPDNTQLSGYSMLDVNKAANTGRYLKADFGAPAFVSENSNKPAPTDIGTATHLVLQQVDLKTPPTAEKLTNLIANLTRQHIIPEAVAKQMDVAEILQFYQSDIGKLVLAHPEKTFREAPFSLLMKAKDVFKDFQKDDDQSILIHGIIDGYVITDQDVYLFDYKTDRITPKTTVLDIVDRYRGQLTLYALALAKILGRPVTHKYLYLLAANQAVAVS</sequence>
<name>A0A0R1VJQ1_9LACO</name>
<evidence type="ECO:0000259" key="15">
    <source>
        <dbReference type="PROSITE" id="PS51198"/>
    </source>
</evidence>
<keyword evidence="4 13" id="KW-0378">Hydrolase</keyword>
<keyword evidence="8 13" id="KW-0238">DNA-binding</keyword>
<keyword evidence="7 13" id="KW-0067">ATP-binding</keyword>
<comment type="similarity">
    <text evidence="13">Belongs to the helicase family. AddA subfamily.</text>
</comment>
<dbReference type="InterPro" id="IPR027417">
    <property type="entry name" value="P-loop_NTPase"/>
</dbReference>
<dbReference type="GO" id="GO:0008408">
    <property type="term" value="F:3'-5' exonuclease activity"/>
    <property type="evidence" value="ECO:0007669"/>
    <property type="project" value="UniProtKB-UniRule"/>
</dbReference>
<dbReference type="InterPro" id="IPR011604">
    <property type="entry name" value="PDDEXK-like_dom_sf"/>
</dbReference>
<evidence type="ECO:0000259" key="16">
    <source>
        <dbReference type="PROSITE" id="PS51217"/>
    </source>
</evidence>
<evidence type="ECO:0000256" key="1">
    <source>
        <dbReference type="ARBA" id="ARBA00022722"/>
    </source>
</evidence>
<feature type="binding site" evidence="14">
    <location>
        <begin position="23"/>
        <end position="30"/>
    </location>
    <ligand>
        <name>ATP</name>
        <dbReference type="ChEBI" id="CHEBI:30616"/>
    </ligand>
</feature>
<gene>
    <name evidence="13" type="primary">addA</name>
    <name evidence="17" type="ORF">FD41_GL000719</name>
</gene>
<dbReference type="EC" id="3.1.-.-" evidence="13"/>
<dbReference type="InterPro" id="IPR000212">
    <property type="entry name" value="DNA_helicase_UvrD/REP"/>
</dbReference>
<evidence type="ECO:0000256" key="11">
    <source>
        <dbReference type="ARBA" id="ARBA00034617"/>
    </source>
</evidence>
<comment type="cofactor">
    <cofactor evidence="13">
        <name>Mg(2+)</name>
        <dbReference type="ChEBI" id="CHEBI:18420"/>
    </cofactor>
</comment>
<dbReference type="Pfam" id="PF12705">
    <property type="entry name" value="PDDEXK_1"/>
    <property type="match status" value="1"/>
</dbReference>
<evidence type="ECO:0000256" key="14">
    <source>
        <dbReference type="PROSITE-ProRule" id="PRU00560"/>
    </source>
</evidence>
<dbReference type="InterPro" id="IPR014152">
    <property type="entry name" value="AddA"/>
</dbReference>
<dbReference type="RefSeq" id="WP_056984056.1">
    <property type="nucleotide sequence ID" value="NZ_AZFY01000108.1"/>
</dbReference>
<proteinExistence type="inferred from homology"/>
<dbReference type="SUPFAM" id="SSF52980">
    <property type="entry name" value="Restriction endonuclease-like"/>
    <property type="match status" value="1"/>
</dbReference>
<dbReference type="GO" id="GO:0005524">
    <property type="term" value="F:ATP binding"/>
    <property type="evidence" value="ECO:0007669"/>
    <property type="project" value="UniProtKB-UniRule"/>
</dbReference>
<dbReference type="GO" id="GO:0000724">
    <property type="term" value="P:double-strand break repair via homologous recombination"/>
    <property type="evidence" value="ECO:0007669"/>
    <property type="project" value="UniProtKB-UniRule"/>
</dbReference>
<dbReference type="PROSITE" id="PS51217">
    <property type="entry name" value="UVRD_HELICASE_CTER"/>
    <property type="match status" value="1"/>
</dbReference>
<dbReference type="PATRIC" id="fig|1423743.5.peg.732"/>
<dbReference type="NCBIfam" id="TIGR02785">
    <property type="entry name" value="addA_Gpos"/>
    <property type="match status" value="1"/>
</dbReference>
<reference evidence="17 18" key="1">
    <citation type="journal article" date="2015" name="Genome Announc.">
        <title>Expanding the biotechnology potential of lactobacilli through comparative genomics of 213 strains and associated genera.</title>
        <authorList>
            <person name="Sun Z."/>
            <person name="Harris H.M."/>
            <person name="McCann A."/>
            <person name="Guo C."/>
            <person name="Argimon S."/>
            <person name="Zhang W."/>
            <person name="Yang X."/>
            <person name="Jeffery I.B."/>
            <person name="Cooney J.C."/>
            <person name="Kagawa T.F."/>
            <person name="Liu W."/>
            <person name="Song Y."/>
            <person name="Salvetti E."/>
            <person name="Wrobel A."/>
            <person name="Rasinkangas P."/>
            <person name="Parkhill J."/>
            <person name="Rea M.C."/>
            <person name="O'Sullivan O."/>
            <person name="Ritari J."/>
            <person name="Douillard F.P."/>
            <person name="Paul Ross R."/>
            <person name="Yang R."/>
            <person name="Briner A.E."/>
            <person name="Felis G.E."/>
            <person name="de Vos W.M."/>
            <person name="Barrangou R."/>
            <person name="Klaenhammer T.R."/>
            <person name="Caufield P.W."/>
            <person name="Cui Y."/>
            <person name="Zhang H."/>
            <person name="O'Toole P.W."/>
        </authorList>
    </citation>
    <scope>NUCLEOTIDE SEQUENCE [LARGE SCALE GENOMIC DNA]</scope>
    <source>
        <strain evidence="17 18">DSM 18382</strain>
    </source>
</reference>
<accession>A0A0R1VJQ1</accession>
<comment type="function">
    <text evidence="13">The heterodimer acts as both an ATP-dependent DNA helicase and an ATP-dependent, dual-direction single-stranded exonuclease. Recognizes the chi site generating a DNA molecule suitable for the initiation of homologous recombination. The AddA nuclease domain is required for chi fragment generation; this subunit has the helicase and 3' -&gt; 5' nuclease activities.</text>
</comment>
<evidence type="ECO:0000256" key="3">
    <source>
        <dbReference type="ARBA" id="ARBA00022763"/>
    </source>
</evidence>
<keyword evidence="10 13" id="KW-0413">Isomerase</keyword>
<dbReference type="EMBL" id="AZFY01000108">
    <property type="protein sequence ID" value="KRM05487.1"/>
    <property type="molecule type" value="Genomic_DNA"/>
</dbReference>
<dbReference type="Pfam" id="PF00580">
    <property type="entry name" value="UvrD-helicase"/>
    <property type="match status" value="1"/>
</dbReference>
<evidence type="ECO:0000256" key="10">
    <source>
        <dbReference type="ARBA" id="ARBA00023235"/>
    </source>
</evidence>
<comment type="caution">
    <text evidence="17">The sequence shown here is derived from an EMBL/GenBank/DDBJ whole genome shotgun (WGS) entry which is preliminary data.</text>
</comment>
<dbReference type="GO" id="GO:0016887">
    <property type="term" value="F:ATP hydrolysis activity"/>
    <property type="evidence" value="ECO:0007669"/>
    <property type="project" value="RHEA"/>
</dbReference>
<dbReference type="AlphaFoldDB" id="A0A0R1VJQ1"/>
<dbReference type="InterPro" id="IPR014016">
    <property type="entry name" value="UvrD-like_ATP-bd"/>
</dbReference>
<keyword evidence="2 13" id="KW-0547">Nucleotide-binding</keyword>
<keyword evidence="6 13" id="KW-0269">Exonuclease</keyword>
<organism evidence="17 18">
    <name type="scientific">Lentilactobacillus farraginis DSM 18382 = JCM 14108</name>
    <dbReference type="NCBI Taxonomy" id="1423743"/>
    <lineage>
        <taxon>Bacteria</taxon>
        <taxon>Bacillati</taxon>
        <taxon>Bacillota</taxon>
        <taxon>Bacilli</taxon>
        <taxon>Lactobacillales</taxon>
        <taxon>Lactobacillaceae</taxon>
        <taxon>Lentilactobacillus</taxon>
    </lineage>
</organism>